<evidence type="ECO:0000256" key="1">
    <source>
        <dbReference type="SAM" id="Phobius"/>
    </source>
</evidence>
<dbReference type="EMBL" id="CP017834">
    <property type="protein sequence ID" value="APJ02637.1"/>
    <property type="molecule type" value="Genomic_DNA"/>
</dbReference>
<keyword evidence="1" id="KW-0472">Membrane</keyword>
<keyword evidence="1" id="KW-0812">Transmembrane</keyword>
<keyword evidence="3" id="KW-1185">Reference proteome</keyword>
<accession>A0A1L4CXG4</accession>
<evidence type="ECO:0008006" key="4">
    <source>
        <dbReference type="Google" id="ProtNLM"/>
    </source>
</evidence>
<sequence length="264" mass="29582">MTTVIVLVINILFFEKNIYNYYSQLLILTDKIVGLIMKLIRLIIILLLFLHVSMNAFSQSTLKRSSIDILFGGGPTTYYFDNGLNNSNKAANVFVLGLYSLSPSTVVSPIIGFGLNTTINFGSFDVPPSDSQLQIRNFIFLSSYFFGSLGLKFNPSPKISFYTLGNVGAAYQNNVSGKLYDGNNNYLGDFSYNINKHYYFGASLIAMFRISNNFSIGTDFIYNRHIINNSDLTYQNSSNSSTKVDQSGNNFHELSGDIVIRFNF</sequence>
<dbReference type="KEGG" id="saqi:AXG55_01295"/>
<feature type="transmembrane region" description="Helical" evidence="1">
    <location>
        <begin position="32"/>
        <end position="54"/>
    </location>
</feature>
<evidence type="ECO:0000313" key="2">
    <source>
        <dbReference type="EMBL" id="APJ02637.1"/>
    </source>
</evidence>
<keyword evidence="1" id="KW-1133">Transmembrane helix</keyword>
<feature type="transmembrane region" description="Helical" evidence="1">
    <location>
        <begin position="93"/>
        <end position="115"/>
    </location>
</feature>
<proteinExistence type="predicted"/>
<dbReference type="AlphaFoldDB" id="A0A1L4CXG4"/>
<dbReference type="Proteomes" id="UP000184731">
    <property type="component" value="Chromosome"/>
</dbReference>
<protein>
    <recommendedName>
        <fullName evidence="4">Outer membrane protein beta-barrel domain-containing protein</fullName>
    </recommendedName>
</protein>
<gene>
    <name evidence="2" type="ORF">AXG55_01295</name>
</gene>
<evidence type="ECO:0000313" key="3">
    <source>
        <dbReference type="Proteomes" id="UP000184731"/>
    </source>
</evidence>
<reference evidence="2 3" key="1">
    <citation type="submission" date="2016-10" db="EMBL/GenBank/DDBJ databases">
        <title>Silvanigrella aquatica sp. nov., isolated from a freshwater lake located in the Black Forest, Germany, description of Silvanigrellaceae fam. nov., Silvanigrellales ord. nov., reclassification of the order Bdellovibrionales in the class Oligoflexia, reclassification of the families Bacteriovoracaceae and Halobacteriovoraceae in the new order Bacteriovoracales ord. nov., and reclassification of the family Pseudobacteriovoracaceae in the order Oligoflexiales.</title>
        <authorList>
            <person name="Hahn M.W."/>
            <person name="Schmidt J."/>
            <person name="Koll U."/>
            <person name="Rohde M."/>
            <person name="Verbag S."/>
            <person name="Pitt A."/>
            <person name="Nakai R."/>
            <person name="Naganuma T."/>
            <person name="Lang E."/>
        </authorList>
    </citation>
    <scope>NUCLEOTIDE SEQUENCE [LARGE SCALE GENOMIC DNA]</scope>
    <source>
        <strain evidence="2 3">MWH-Nonnen-W8red</strain>
    </source>
</reference>
<organism evidence="2 3">
    <name type="scientific">Silvanigrella aquatica</name>
    <dbReference type="NCBI Taxonomy" id="1915309"/>
    <lineage>
        <taxon>Bacteria</taxon>
        <taxon>Pseudomonadati</taxon>
        <taxon>Bdellovibrionota</taxon>
        <taxon>Oligoflexia</taxon>
        <taxon>Silvanigrellales</taxon>
        <taxon>Silvanigrellaceae</taxon>
        <taxon>Silvanigrella</taxon>
    </lineage>
</organism>
<name>A0A1L4CXG4_9BACT</name>